<organism evidence="1 2">
    <name type="scientific">Plectosphaerella plurivora</name>
    <dbReference type="NCBI Taxonomy" id="936078"/>
    <lineage>
        <taxon>Eukaryota</taxon>
        <taxon>Fungi</taxon>
        <taxon>Dikarya</taxon>
        <taxon>Ascomycota</taxon>
        <taxon>Pezizomycotina</taxon>
        <taxon>Sordariomycetes</taxon>
        <taxon>Hypocreomycetidae</taxon>
        <taxon>Glomerellales</taxon>
        <taxon>Plectosphaerellaceae</taxon>
        <taxon>Plectosphaerella</taxon>
    </lineage>
</organism>
<evidence type="ECO:0000313" key="1">
    <source>
        <dbReference type="EMBL" id="KAH6676907.1"/>
    </source>
</evidence>
<accession>A0A9P8V5E2</accession>
<protein>
    <submittedName>
        <fullName evidence="1">Uncharacterized protein</fullName>
    </submittedName>
</protein>
<gene>
    <name evidence="1" type="ORF">F5X68DRAFT_235082</name>
</gene>
<reference evidence="1" key="1">
    <citation type="journal article" date="2021" name="Nat. Commun.">
        <title>Genetic determinants of endophytism in the Arabidopsis root mycobiome.</title>
        <authorList>
            <person name="Mesny F."/>
            <person name="Miyauchi S."/>
            <person name="Thiergart T."/>
            <person name="Pickel B."/>
            <person name="Atanasova L."/>
            <person name="Karlsson M."/>
            <person name="Huettel B."/>
            <person name="Barry K.W."/>
            <person name="Haridas S."/>
            <person name="Chen C."/>
            <person name="Bauer D."/>
            <person name="Andreopoulos W."/>
            <person name="Pangilinan J."/>
            <person name="LaButti K."/>
            <person name="Riley R."/>
            <person name="Lipzen A."/>
            <person name="Clum A."/>
            <person name="Drula E."/>
            <person name="Henrissat B."/>
            <person name="Kohler A."/>
            <person name="Grigoriev I.V."/>
            <person name="Martin F.M."/>
            <person name="Hacquard S."/>
        </authorList>
    </citation>
    <scope>NUCLEOTIDE SEQUENCE</scope>
    <source>
        <strain evidence="1">MPI-SDFR-AT-0117</strain>
    </source>
</reference>
<proteinExistence type="predicted"/>
<comment type="caution">
    <text evidence="1">The sequence shown here is derived from an EMBL/GenBank/DDBJ whole genome shotgun (WGS) entry which is preliminary data.</text>
</comment>
<evidence type="ECO:0000313" key="2">
    <source>
        <dbReference type="Proteomes" id="UP000770015"/>
    </source>
</evidence>
<sequence>MPSSSPLSNGPVDIAAVIDDVVEEWKARNPDLSRGEIDKILASVEKAKISFLNPNTRRSADSDPEPTPSDAAPFMPLYWRKVADLAMGVNSTIAEARAIVRLA</sequence>
<name>A0A9P8V5E2_9PEZI</name>
<keyword evidence="2" id="KW-1185">Reference proteome</keyword>
<dbReference type="Proteomes" id="UP000770015">
    <property type="component" value="Unassembled WGS sequence"/>
</dbReference>
<dbReference type="EMBL" id="JAGSXJ010000023">
    <property type="protein sequence ID" value="KAH6676907.1"/>
    <property type="molecule type" value="Genomic_DNA"/>
</dbReference>
<dbReference type="AlphaFoldDB" id="A0A9P8V5E2"/>